<dbReference type="GO" id="GO:0030915">
    <property type="term" value="C:Smc5-Smc6 complex"/>
    <property type="evidence" value="ECO:0007669"/>
    <property type="project" value="UniProtKB-UniRule"/>
</dbReference>
<dbReference type="OrthoDB" id="185455at2759"/>
<comment type="caution">
    <text evidence="2">The sequence shown here is derived from an EMBL/GenBank/DDBJ whole genome shotgun (WGS) entry which is preliminary data.</text>
</comment>
<evidence type="ECO:0000313" key="3">
    <source>
        <dbReference type="Proteomes" id="UP000308549"/>
    </source>
</evidence>
<keyword evidence="1" id="KW-0233">DNA recombination</keyword>
<name>A0A4U0UBZ6_9PEZI</name>
<comment type="function">
    <text evidence="1">Acts in a DNA repair pathway for removal of UV-induced DNA damage that is distinct from classical nucleotide excision repair and in repair of ionizing radiation damage. Functions in homologous recombination repair of DNA double strand breaks and in recovery of stalled replication forks.</text>
</comment>
<comment type="catalytic activity">
    <reaction evidence="1">
        <text>S-ubiquitinyl-[E2 ubiquitin-conjugating enzyme]-L-cysteine + [acceptor protein]-L-lysine = [E2 ubiquitin-conjugating enzyme]-L-cysteine + N(6)-ubiquitinyl-[acceptor protein]-L-lysine.</text>
        <dbReference type="EC" id="2.3.2.27"/>
    </reaction>
</comment>
<comment type="similarity">
    <text evidence="1">Belongs to the NSE1 family.</text>
</comment>
<keyword evidence="1" id="KW-0862">Zinc</keyword>
<keyword evidence="1" id="KW-0833">Ubl conjugation pathway</keyword>
<keyword evidence="1" id="KW-0227">DNA damage</keyword>
<dbReference type="Gene3D" id="3.90.1150.220">
    <property type="match status" value="1"/>
</dbReference>
<sequence length="373" mass="41838">MKRDLDLVLKILKLMKDGERAIADCPVRVALIVLGVAIVSKMIDRSFDTLNAWLIRREQAQVQAQREHNIVHLSEGRLADSQLQREPSAAHSTLQTHTTSIMSTAGGFDNDYNNTHRAFLQALLAKQTLAFYAAKPLLASIQSAHTPERPTLPEDVSQEDFDNYVHALNDSISPFDLEIRSTLHQQTKQRIYALVNTTSDALTQMSTSFTADEIAFVKRMLDAMFDTYNTRRAEVMAITAMQALKLAKPSTRESGMQATQSANAGLTMVQAERVLGLLVEEGWLELSQKGFHSLSPRALMELRGWLIDTYNDTQQAENSDEDEDDAEHIKIKLCAACKEIVTSEAPGVDECMKRNTPLLNMKDLLELLVRERH</sequence>
<dbReference type="GO" id="GO:0061630">
    <property type="term" value="F:ubiquitin protein ligase activity"/>
    <property type="evidence" value="ECO:0007669"/>
    <property type="project" value="UniProtKB-EC"/>
</dbReference>
<keyword evidence="1" id="KW-0539">Nucleus</keyword>
<evidence type="ECO:0000313" key="2">
    <source>
        <dbReference type="EMBL" id="TKA32016.1"/>
    </source>
</evidence>
<dbReference type="Gene3D" id="1.10.10.10">
    <property type="entry name" value="Winged helix-like DNA-binding domain superfamily/Winged helix DNA-binding domain"/>
    <property type="match status" value="1"/>
</dbReference>
<evidence type="ECO:0000256" key="1">
    <source>
        <dbReference type="RuleBase" id="RU368018"/>
    </source>
</evidence>
<dbReference type="InterPro" id="IPR011513">
    <property type="entry name" value="Nse1"/>
</dbReference>
<dbReference type="EMBL" id="NAJL01000006">
    <property type="protein sequence ID" value="TKA32016.1"/>
    <property type="molecule type" value="Genomic_DNA"/>
</dbReference>
<dbReference type="GO" id="GO:0008270">
    <property type="term" value="F:zinc ion binding"/>
    <property type="evidence" value="ECO:0007669"/>
    <property type="project" value="UniProtKB-KW"/>
</dbReference>
<comment type="subunit">
    <text evidence="1">Component of the Smc5-Smc6 complex.</text>
</comment>
<dbReference type="Pfam" id="PF07574">
    <property type="entry name" value="SMC_Nse1"/>
    <property type="match status" value="1"/>
</dbReference>
<keyword evidence="1" id="KW-0234">DNA repair</keyword>
<dbReference type="EC" id="2.3.2.27" evidence="1"/>
<keyword evidence="1" id="KW-0863">Zinc-finger</keyword>
<accession>A0A4U0UBZ6</accession>
<organism evidence="2 3">
    <name type="scientific">Salinomyces thailandicus</name>
    <dbReference type="NCBI Taxonomy" id="706561"/>
    <lineage>
        <taxon>Eukaryota</taxon>
        <taxon>Fungi</taxon>
        <taxon>Dikarya</taxon>
        <taxon>Ascomycota</taxon>
        <taxon>Pezizomycotina</taxon>
        <taxon>Dothideomycetes</taxon>
        <taxon>Dothideomycetidae</taxon>
        <taxon>Mycosphaerellales</taxon>
        <taxon>Teratosphaeriaceae</taxon>
        <taxon>Salinomyces</taxon>
    </lineage>
</organism>
<dbReference type="AlphaFoldDB" id="A0A4U0UBZ6"/>
<keyword evidence="3" id="KW-1185">Reference proteome</keyword>
<reference evidence="2 3" key="1">
    <citation type="submission" date="2017-03" db="EMBL/GenBank/DDBJ databases">
        <title>Genomes of endolithic fungi from Antarctica.</title>
        <authorList>
            <person name="Coleine C."/>
            <person name="Masonjones S."/>
            <person name="Stajich J.E."/>
        </authorList>
    </citation>
    <scope>NUCLEOTIDE SEQUENCE [LARGE SCALE GENOMIC DNA]</scope>
    <source>
        <strain evidence="2 3">CCFEE 6315</strain>
    </source>
</reference>
<dbReference type="GO" id="GO:0000724">
    <property type="term" value="P:double-strand break repair via homologous recombination"/>
    <property type="evidence" value="ECO:0007669"/>
    <property type="project" value="TreeGrafter"/>
</dbReference>
<gene>
    <name evidence="2" type="ORF">B0A50_01262</name>
</gene>
<protein>
    <recommendedName>
        <fullName evidence="1">Non-structural maintenance of chromosomes element 1 homolog</fullName>
        <ecNumber evidence="1">2.3.2.27</ecNumber>
    </recommendedName>
</protein>
<dbReference type="PANTHER" id="PTHR20973">
    <property type="entry name" value="NON-SMC ELEMENT 1-RELATED"/>
    <property type="match status" value="1"/>
</dbReference>
<dbReference type="GO" id="GO:0005634">
    <property type="term" value="C:nucleus"/>
    <property type="evidence" value="ECO:0007669"/>
    <property type="project" value="UniProtKB-SubCell"/>
</dbReference>
<keyword evidence="1" id="KW-0479">Metal-binding</keyword>
<dbReference type="Proteomes" id="UP000308549">
    <property type="component" value="Unassembled WGS sequence"/>
</dbReference>
<proteinExistence type="inferred from homology"/>
<keyword evidence="1" id="KW-0808">Transferase</keyword>
<comment type="subcellular location">
    <subcellularLocation>
        <location evidence="1">Nucleus</location>
    </subcellularLocation>
</comment>
<dbReference type="PANTHER" id="PTHR20973:SF0">
    <property type="entry name" value="NON-STRUCTURAL MAINTENANCE OF CHROMOSOMES ELEMENT 1 HOMOLOG"/>
    <property type="match status" value="1"/>
</dbReference>
<dbReference type="InterPro" id="IPR036388">
    <property type="entry name" value="WH-like_DNA-bd_sf"/>
</dbReference>